<dbReference type="KEGG" id="uma:UMAG_11980"/>
<accession>A0A0D1DSS0</accession>
<organism evidence="2 3">
    <name type="scientific">Mycosarcoma maydis</name>
    <name type="common">Corn smut fungus</name>
    <name type="synonym">Ustilago maydis</name>
    <dbReference type="NCBI Taxonomy" id="5270"/>
    <lineage>
        <taxon>Eukaryota</taxon>
        <taxon>Fungi</taxon>
        <taxon>Dikarya</taxon>
        <taxon>Basidiomycota</taxon>
        <taxon>Ustilaginomycotina</taxon>
        <taxon>Ustilaginomycetes</taxon>
        <taxon>Ustilaginales</taxon>
        <taxon>Ustilaginaceae</taxon>
        <taxon>Mycosarcoma</taxon>
    </lineage>
</organism>
<evidence type="ECO:0008006" key="4">
    <source>
        <dbReference type="Google" id="ProtNLM"/>
    </source>
</evidence>
<evidence type="ECO:0000313" key="2">
    <source>
        <dbReference type="EMBL" id="KIS67389.1"/>
    </source>
</evidence>
<keyword evidence="1" id="KW-0732">Signal</keyword>
<feature type="chain" id="PRO_5002229602" description="Secreted protein" evidence="1">
    <location>
        <begin position="22"/>
        <end position="102"/>
    </location>
</feature>
<proteinExistence type="predicted"/>
<dbReference type="InParanoid" id="A0A0D1DSS0"/>
<name>A0A0D1DSS0_MYCMD</name>
<dbReference type="EMBL" id="CM003152">
    <property type="protein sequence ID" value="KIS67389.1"/>
    <property type="molecule type" value="Genomic_DNA"/>
</dbReference>
<reference evidence="2 3" key="1">
    <citation type="journal article" date="2006" name="Nature">
        <title>Insights from the genome of the biotrophic fungal plant pathogen Ustilago maydis.</title>
        <authorList>
            <person name="Kamper J."/>
            <person name="Kahmann R."/>
            <person name="Bolker M."/>
            <person name="Ma L.J."/>
            <person name="Brefort T."/>
            <person name="Saville B.J."/>
            <person name="Banuett F."/>
            <person name="Kronstad J.W."/>
            <person name="Gold S.E."/>
            <person name="Muller O."/>
            <person name="Perlin M.H."/>
            <person name="Wosten H.A."/>
            <person name="de Vries R."/>
            <person name="Ruiz-Herrera J."/>
            <person name="Reynaga-Pena C.G."/>
            <person name="Snetselaar K."/>
            <person name="McCann M."/>
            <person name="Perez-Martin J."/>
            <person name="Feldbrugge M."/>
            <person name="Basse C.W."/>
            <person name="Steinberg G."/>
            <person name="Ibeas J.I."/>
            <person name="Holloman W."/>
            <person name="Guzman P."/>
            <person name="Farman M."/>
            <person name="Stajich J.E."/>
            <person name="Sentandreu R."/>
            <person name="Gonzalez-Prieto J.M."/>
            <person name="Kennell J.C."/>
            <person name="Molina L."/>
            <person name="Schirawski J."/>
            <person name="Mendoza-Mendoza A."/>
            <person name="Greilinger D."/>
            <person name="Munch K."/>
            <person name="Rossel N."/>
            <person name="Scherer M."/>
            <person name="Vranes M."/>
            <person name="Ladendorf O."/>
            <person name="Vincon V."/>
            <person name="Fuchs U."/>
            <person name="Sandrock B."/>
            <person name="Meng S."/>
            <person name="Ho E.C."/>
            <person name="Cahill M.J."/>
            <person name="Boyce K.J."/>
            <person name="Klose J."/>
            <person name="Klosterman S.J."/>
            <person name="Deelstra H.J."/>
            <person name="Ortiz-Castellanos L."/>
            <person name="Li W."/>
            <person name="Sanchez-Alonso P."/>
            <person name="Schreier P.H."/>
            <person name="Hauser-Hahn I."/>
            <person name="Vaupel M."/>
            <person name="Koopmann E."/>
            <person name="Friedrich G."/>
            <person name="Voss H."/>
            <person name="Schluter T."/>
            <person name="Margolis J."/>
            <person name="Platt D."/>
            <person name="Swimmer C."/>
            <person name="Gnirke A."/>
            <person name="Chen F."/>
            <person name="Vysotskaia V."/>
            <person name="Mannhaupt G."/>
            <person name="Guldener U."/>
            <person name="Munsterkotter M."/>
            <person name="Haase D."/>
            <person name="Oesterheld M."/>
            <person name="Mewes H.W."/>
            <person name="Mauceli E.W."/>
            <person name="DeCaprio D."/>
            <person name="Wade C.M."/>
            <person name="Butler J."/>
            <person name="Young S."/>
            <person name="Jaffe D.B."/>
            <person name="Calvo S."/>
            <person name="Nusbaum C."/>
            <person name="Galagan J."/>
            <person name="Birren B.W."/>
        </authorList>
    </citation>
    <scope>NUCLEOTIDE SEQUENCE [LARGE SCALE GENOMIC DNA]</scope>
    <source>
        <strain evidence="3">DSM 14603 / FGSC 9021 / UM521</strain>
    </source>
</reference>
<sequence length="102" mass="11306">MIWSNPIKVAVLCATATTVQSGNCDANTVSYFAFGLAPIIDTHNRERECPCSVISTAVFGCRDVIKSCVTSTQRTLIRNLRAEFSFFDKLIIFEIKVEPKVS</sequence>
<dbReference type="RefSeq" id="XP_011391006.1">
    <property type="nucleotide sequence ID" value="XM_011392704.1"/>
</dbReference>
<evidence type="ECO:0000313" key="3">
    <source>
        <dbReference type="Proteomes" id="UP000000561"/>
    </source>
</evidence>
<dbReference type="GeneID" id="23567778"/>
<feature type="signal peptide" evidence="1">
    <location>
        <begin position="1"/>
        <end position="21"/>
    </location>
</feature>
<evidence type="ECO:0000256" key="1">
    <source>
        <dbReference type="SAM" id="SignalP"/>
    </source>
</evidence>
<protein>
    <recommendedName>
        <fullName evidence="4">Secreted protein</fullName>
    </recommendedName>
</protein>
<dbReference type="Proteomes" id="UP000000561">
    <property type="component" value="Chromosome 13"/>
</dbReference>
<keyword evidence="3" id="KW-1185">Reference proteome</keyword>
<dbReference type="VEuPathDB" id="FungiDB:UMAG_11980"/>
<gene>
    <name evidence="2" type="ORF">UMAG_11980</name>
</gene>
<dbReference type="AlphaFoldDB" id="A0A0D1DSS0"/>